<dbReference type="EMBL" id="JBANQN010000002">
    <property type="protein sequence ID" value="KAK6797247.1"/>
    <property type="molecule type" value="Genomic_DNA"/>
</dbReference>
<keyword evidence="3" id="KW-0408">Iron</keyword>
<name>A0AAN8YM38_SOLBU</name>
<gene>
    <name evidence="5" type="ORF">RDI58_004949</name>
</gene>
<dbReference type="Gene3D" id="2.60.120.330">
    <property type="entry name" value="B-lactam Antibiotic, Isopenicillin N Synthase, Chain"/>
    <property type="match status" value="2"/>
</dbReference>
<comment type="caution">
    <text evidence="5">The sequence shown here is derived from an EMBL/GenBank/DDBJ whole genome shotgun (WGS) entry which is preliminary data.</text>
</comment>
<dbReference type="AlphaFoldDB" id="A0AAN8YM38"/>
<protein>
    <recommendedName>
        <fullName evidence="4">Isopenicillin N synthase-like Fe(2+) 2OG dioxygenase domain-containing protein</fullName>
    </recommendedName>
</protein>
<evidence type="ECO:0000256" key="1">
    <source>
        <dbReference type="ARBA" id="ARBA00022723"/>
    </source>
</evidence>
<evidence type="ECO:0000313" key="6">
    <source>
        <dbReference type="Proteomes" id="UP001371456"/>
    </source>
</evidence>
<keyword evidence="2" id="KW-0560">Oxidoreductase</keyword>
<dbReference type="GO" id="GO:0016491">
    <property type="term" value="F:oxidoreductase activity"/>
    <property type="evidence" value="ECO:0007669"/>
    <property type="project" value="UniProtKB-KW"/>
</dbReference>
<feature type="domain" description="Isopenicillin N synthase-like Fe(2+) 2OG dioxygenase" evidence="4">
    <location>
        <begin position="69"/>
        <end position="114"/>
    </location>
</feature>
<sequence length="197" mass="21989">MEEASSRNLGTTLKVPSVHELAKQELATIPSRYIRDDLEKTSSSILLPQVPVLRMDEKEMRDLFNDGMQIIRMNYSPPCPEPENTIGISPHSDADALTILLQLNETEGLQVRKDVPSVQELAEQHLTNIPARYLRPEQESPVISAGATVPVIDLQKLISGDSMDSELQKLPLCLPTMGFLQTSNGRKEETMATRRQL</sequence>
<dbReference type="Proteomes" id="UP001371456">
    <property type="component" value="Unassembled WGS sequence"/>
</dbReference>
<evidence type="ECO:0000256" key="2">
    <source>
        <dbReference type="ARBA" id="ARBA00023002"/>
    </source>
</evidence>
<proteinExistence type="predicted"/>
<evidence type="ECO:0000313" key="5">
    <source>
        <dbReference type="EMBL" id="KAK6797247.1"/>
    </source>
</evidence>
<dbReference type="Pfam" id="PF03171">
    <property type="entry name" value="2OG-FeII_Oxy"/>
    <property type="match status" value="1"/>
</dbReference>
<dbReference type="InterPro" id="IPR044861">
    <property type="entry name" value="IPNS-like_FE2OG_OXY"/>
</dbReference>
<dbReference type="SUPFAM" id="SSF51197">
    <property type="entry name" value="Clavaminate synthase-like"/>
    <property type="match status" value="2"/>
</dbReference>
<accession>A0AAN8YM38</accession>
<dbReference type="PANTHER" id="PTHR47991">
    <property type="entry name" value="OXOGLUTARATE/IRON-DEPENDENT DIOXYGENASE"/>
    <property type="match status" value="1"/>
</dbReference>
<evidence type="ECO:0000259" key="4">
    <source>
        <dbReference type="Pfam" id="PF03171"/>
    </source>
</evidence>
<keyword evidence="6" id="KW-1185">Reference proteome</keyword>
<dbReference type="InterPro" id="IPR050295">
    <property type="entry name" value="Plant_2OG-oxidoreductases"/>
</dbReference>
<dbReference type="GO" id="GO:0046872">
    <property type="term" value="F:metal ion binding"/>
    <property type="evidence" value="ECO:0007669"/>
    <property type="project" value="UniProtKB-KW"/>
</dbReference>
<dbReference type="InterPro" id="IPR027443">
    <property type="entry name" value="IPNS-like_sf"/>
</dbReference>
<keyword evidence="1" id="KW-0479">Metal-binding</keyword>
<evidence type="ECO:0000256" key="3">
    <source>
        <dbReference type="ARBA" id="ARBA00023004"/>
    </source>
</evidence>
<reference evidence="5 6" key="1">
    <citation type="submission" date="2024-02" db="EMBL/GenBank/DDBJ databases">
        <title>de novo genome assembly of Solanum bulbocastanum strain 11H21.</title>
        <authorList>
            <person name="Hosaka A.J."/>
        </authorList>
    </citation>
    <scope>NUCLEOTIDE SEQUENCE [LARGE SCALE GENOMIC DNA]</scope>
    <source>
        <tissue evidence="5">Young leaves</tissue>
    </source>
</reference>
<organism evidence="5 6">
    <name type="scientific">Solanum bulbocastanum</name>
    <name type="common">Wild potato</name>
    <dbReference type="NCBI Taxonomy" id="147425"/>
    <lineage>
        <taxon>Eukaryota</taxon>
        <taxon>Viridiplantae</taxon>
        <taxon>Streptophyta</taxon>
        <taxon>Embryophyta</taxon>
        <taxon>Tracheophyta</taxon>
        <taxon>Spermatophyta</taxon>
        <taxon>Magnoliopsida</taxon>
        <taxon>eudicotyledons</taxon>
        <taxon>Gunneridae</taxon>
        <taxon>Pentapetalae</taxon>
        <taxon>asterids</taxon>
        <taxon>lamiids</taxon>
        <taxon>Solanales</taxon>
        <taxon>Solanaceae</taxon>
        <taxon>Solanoideae</taxon>
        <taxon>Solaneae</taxon>
        <taxon>Solanum</taxon>
    </lineage>
</organism>